<dbReference type="Pfam" id="PF13383">
    <property type="entry name" value="Methyltransf_22"/>
    <property type="match status" value="1"/>
</dbReference>
<evidence type="ECO:0000313" key="3">
    <source>
        <dbReference type="Proteomes" id="UP000308133"/>
    </source>
</evidence>
<reference evidence="2 3" key="1">
    <citation type="submission" date="2018-02" db="EMBL/GenBank/DDBJ databases">
        <title>Draft genome sequences of Elsinoe sp., causing black scab on jojoba.</title>
        <authorList>
            <person name="Stodart B."/>
            <person name="Jeffress S."/>
            <person name="Ash G."/>
            <person name="Arun Chinnappa K."/>
        </authorList>
    </citation>
    <scope>NUCLEOTIDE SEQUENCE [LARGE SCALE GENOMIC DNA]</scope>
    <source>
        <strain evidence="2 3">Hillstone_2</strain>
    </source>
</reference>
<feature type="domain" description="Methyltransferase" evidence="1">
    <location>
        <begin position="70"/>
        <end position="269"/>
    </location>
</feature>
<dbReference type="PANTHER" id="PTHR32026">
    <property type="entry name" value="METHYLTRANSFERASE-LIKE PROTEIN 24"/>
    <property type="match status" value="1"/>
</dbReference>
<evidence type="ECO:0000259" key="1">
    <source>
        <dbReference type="Pfam" id="PF13383"/>
    </source>
</evidence>
<dbReference type="PANTHER" id="PTHR32026:SF10">
    <property type="entry name" value="METHYLTRANSFERASE-LIKE PROTEIN 24-RELATED"/>
    <property type="match status" value="1"/>
</dbReference>
<comment type="caution">
    <text evidence="2">The sequence shown here is derived from an EMBL/GenBank/DDBJ whole genome shotgun (WGS) entry which is preliminary data.</text>
</comment>
<sequence>MLASSRPNLLPILAGLATFLFLLTVFTRSTQPDTWPIRNLSKSTSTHSSQSVQLRERLDYAEELWKQSVQDRKLMTAESGKREFPDGYIYPYNLWDFTRPTFFCPYEIERVGSIGDGGKWVCGMSHYQRMAPGPSRSTNPAPEMIMYSFGVNDDSSFEARMMERTNTLIWGYDYSVDGWAGDISDNQSTRAKFMKAAIGKQTTTESSPPYYSVQDLMKMNGHDYVDIVKMDIEGAEFDALTSLVNHVEARRNSTEEPVLPFGQLLVEIHIMTGSLPFGMPVTMHGFLDWWSALERLGLRPVFNEHNWIGDVVAKHPRYIEYTFINARHPKNKLLFEKMGS</sequence>
<protein>
    <submittedName>
        <fullName evidence="2">Methyltransferase domain-containing protein 12</fullName>
    </submittedName>
</protein>
<gene>
    <name evidence="2" type="ORF">C1H76_2780</name>
</gene>
<organism evidence="2 3">
    <name type="scientific">Elsinoe australis</name>
    <dbReference type="NCBI Taxonomy" id="40998"/>
    <lineage>
        <taxon>Eukaryota</taxon>
        <taxon>Fungi</taxon>
        <taxon>Dikarya</taxon>
        <taxon>Ascomycota</taxon>
        <taxon>Pezizomycotina</taxon>
        <taxon>Dothideomycetes</taxon>
        <taxon>Dothideomycetidae</taxon>
        <taxon>Myriangiales</taxon>
        <taxon>Elsinoaceae</taxon>
        <taxon>Elsinoe</taxon>
    </lineage>
</organism>
<keyword evidence="2" id="KW-0808">Transferase</keyword>
<name>A0A4U7B1L5_9PEZI</name>
<evidence type="ECO:0000313" key="2">
    <source>
        <dbReference type="EMBL" id="TKX25003.1"/>
    </source>
</evidence>
<dbReference type="InterPro" id="IPR026913">
    <property type="entry name" value="METTL24"/>
</dbReference>
<dbReference type="InterPro" id="IPR025714">
    <property type="entry name" value="Methyltranfer_dom"/>
</dbReference>
<dbReference type="GO" id="GO:0032259">
    <property type="term" value="P:methylation"/>
    <property type="evidence" value="ECO:0007669"/>
    <property type="project" value="UniProtKB-KW"/>
</dbReference>
<dbReference type="AlphaFoldDB" id="A0A4U7B1L5"/>
<proteinExistence type="predicted"/>
<dbReference type="EMBL" id="PTQR01000035">
    <property type="protein sequence ID" value="TKX25003.1"/>
    <property type="molecule type" value="Genomic_DNA"/>
</dbReference>
<accession>A0A4U7B1L5</accession>
<dbReference type="GO" id="GO:0008168">
    <property type="term" value="F:methyltransferase activity"/>
    <property type="evidence" value="ECO:0007669"/>
    <property type="project" value="UniProtKB-KW"/>
</dbReference>
<keyword evidence="2" id="KW-0489">Methyltransferase</keyword>
<dbReference type="Proteomes" id="UP000308133">
    <property type="component" value="Unassembled WGS sequence"/>
</dbReference>